<dbReference type="PANTHER" id="PTHR10775">
    <property type="entry name" value="OS08G0208400 PROTEIN"/>
    <property type="match status" value="1"/>
</dbReference>
<evidence type="ECO:0000259" key="1">
    <source>
        <dbReference type="Pfam" id="PF13960"/>
    </source>
</evidence>
<reference evidence="3" key="1">
    <citation type="submission" date="2025-08" db="UniProtKB">
        <authorList>
            <consortium name="RefSeq"/>
        </authorList>
    </citation>
    <scope>IDENTIFICATION</scope>
</reference>
<evidence type="ECO:0000313" key="2">
    <source>
        <dbReference type="Proteomes" id="UP001515500"/>
    </source>
</evidence>
<keyword evidence="2" id="KW-1185">Reference proteome</keyword>
<dbReference type="InterPro" id="IPR004242">
    <property type="entry name" value="Transposase_21"/>
</dbReference>
<dbReference type="PANTHER" id="PTHR10775:SF182">
    <property type="entry name" value="TRANSPOSON, EN_SPM-LIKE, TRANSPOSASE-ASSOCIATED DOMAIN PROTEIN-RELATED"/>
    <property type="match status" value="1"/>
</dbReference>
<feature type="domain" description="DUF4218" evidence="1">
    <location>
        <begin position="553"/>
        <end position="649"/>
    </location>
</feature>
<dbReference type="InterPro" id="IPR025452">
    <property type="entry name" value="DUF4218"/>
</dbReference>
<evidence type="ECO:0000313" key="3">
    <source>
        <dbReference type="RefSeq" id="XP_039138843.1"/>
    </source>
</evidence>
<name>A0AB40CKT9_DIOCR</name>
<organism evidence="2 3">
    <name type="scientific">Dioscorea cayennensis subsp. rotundata</name>
    <name type="common">White Guinea yam</name>
    <name type="synonym">Dioscorea rotundata</name>
    <dbReference type="NCBI Taxonomy" id="55577"/>
    <lineage>
        <taxon>Eukaryota</taxon>
        <taxon>Viridiplantae</taxon>
        <taxon>Streptophyta</taxon>
        <taxon>Embryophyta</taxon>
        <taxon>Tracheophyta</taxon>
        <taxon>Spermatophyta</taxon>
        <taxon>Magnoliopsida</taxon>
        <taxon>Liliopsida</taxon>
        <taxon>Dioscoreales</taxon>
        <taxon>Dioscoreaceae</taxon>
        <taxon>Dioscorea</taxon>
    </lineage>
</organism>
<dbReference type="Pfam" id="PF13960">
    <property type="entry name" value="DUF4218"/>
    <property type="match status" value="1"/>
</dbReference>
<dbReference type="RefSeq" id="XP_039138843.1">
    <property type="nucleotide sequence ID" value="XM_039282909.1"/>
</dbReference>
<dbReference type="GeneID" id="120276184"/>
<dbReference type="Proteomes" id="UP001515500">
    <property type="component" value="Chromosome 14"/>
</dbReference>
<gene>
    <name evidence="3" type="primary">LOC120276184</name>
</gene>
<sequence>MRNYNFWYLHGEEDSDGEDGDKLVYEEEVHEMDMKKVDDMVDMIADVYPHIANEREHNPNNPQEPNEDAKKIFKLLDDAKQPLFPGCDKYSILSFVVKLMHIKCMNAWSNNSFNMLLTLLKDAFPMCKTMPNSNYEAKKMVSDLAKDMRWHSEKRKNDRVLRHPADAESWRNFDNIYNHFTCDPRNVRLGLATDGFNPFGNMNIAYNIWPVILFPYNLPPWMCMKESYSFVTLLIPGPRGPGNDIDVYMRPLIDELKILWESGVDTYDASMKENFQMRSALMWTINDFPAYGYVSGWSTQGKLACPCCNNKTCHYHLRNGAKTCYMGHRRFLPLNHKWREQAAQFDGTKERRASPKQLSGDDVLNQLRLLKQMEFGKTGKKQKLLGQGIDHNWKKHSIFFNLPYWHNQMLRHNLDVMHIEKNVFDNIIGTLMNIEGKTKDSLKARLDLQEMGIRQPLHPKEVNGRILLPAACYMLSNDEKRALCQWLQQIKFPDGYSANLSRCVNVKDNRISGMKTHDCHVFLERLLPLAVRDLLPRPVSDALTELSMFFKALCSKILRSEDLDRLQEQIARILCKLEKIFPPSFFDIMVHLPIHLAWEAKVGGPVNYRWMYSIERYMHKLKGYVRNKSRPEGSIAEGYLADECLTFCS</sequence>
<proteinExistence type="predicted"/>
<dbReference type="Pfam" id="PF02992">
    <property type="entry name" value="Transposase_21"/>
    <property type="match status" value="1"/>
</dbReference>
<protein>
    <submittedName>
        <fullName evidence="3">Uncharacterized protein LOC120276184</fullName>
    </submittedName>
</protein>
<accession>A0AB40CKT9</accession>
<dbReference type="AlphaFoldDB" id="A0AB40CKT9"/>